<dbReference type="STRING" id="1420851.AU255_15220"/>
<accession>A0A1V8M1Z0</accession>
<comment type="caution">
    <text evidence="2">The sequence shown here is derived from an EMBL/GenBank/DDBJ whole genome shotgun (WGS) entry which is preliminary data.</text>
</comment>
<sequence length="261" mass="29830">MPDNKKINWDHYIAAIWRSNRKALKPISDVDLIDFNVLVGVEKQIESVCLNTERFLAGNPANHCLLWGARGMGKSSLIKGLLNKYHQQGLRVIEIPKDDLVNIIDITDDIRGIAKKFIVFCDDLSFEDGDNSYRALKTSLEGSLEKPPENVLIYATSNRRHFLPEKMSDNLLRTHIDGEIHESDTVEEKLSLADRFGLTISFYAVSQDTYLKMVDTYFIGVNVDRERLHKQAISFATQKGIRSGRVAKQFYQDYDYLVSPE</sequence>
<evidence type="ECO:0000313" key="3">
    <source>
        <dbReference type="Proteomes" id="UP000191980"/>
    </source>
</evidence>
<dbReference type="EMBL" id="LPUF01000003">
    <property type="protein sequence ID" value="OQK15574.1"/>
    <property type="molecule type" value="Genomic_DNA"/>
</dbReference>
<dbReference type="InterPro" id="IPR027417">
    <property type="entry name" value="P-loop_NTPase"/>
</dbReference>
<reference evidence="2 3" key="1">
    <citation type="submission" date="2015-12" db="EMBL/GenBank/DDBJ databases">
        <authorList>
            <person name="Shamseldin A."/>
            <person name="Moawad H."/>
            <person name="Abd El-Rahim W.M."/>
            <person name="Sadowsky M.J."/>
        </authorList>
    </citation>
    <scope>NUCLEOTIDE SEQUENCE [LARGE SCALE GENOMIC DNA]</scope>
    <source>
        <strain evidence="2 3">WF1</strain>
    </source>
</reference>
<gene>
    <name evidence="2" type="ORF">AU255_15220</name>
</gene>
<evidence type="ECO:0000313" key="2">
    <source>
        <dbReference type="EMBL" id="OQK15574.1"/>
    </source>
</evidence>
<dbReference type="SUPFAM" id="SSF52540">
    <property type="entry name" value="P-loop containing nucleoside triphosphate hydrolases"/>
    <property type="match status" value="1"/>
</dbReference>
<dbReference type="AlphaFoldDB" id="A0A1V8M1Z0"/>
<proteinExistence type="predicted"/>
<organism evidence="2 3">
    <name type="scientific">Methyloprofundus sedimenti</name>
    <dbReference type="NCBI Taxonomy" id="1420851"/>
    <lineage>
        <taxon>Bacteria</taxon>
        <taxon>Pseudomonadati</taxon>
        <taxon>Pseudomonadota</taxon>
        <taxon>Gammaproteobacteria</taxon>
        <taxon>Methylococcales</taxon>
        <taxon>Methylococcaceae</taxon>
        <taxon>Methyloprofundus</taxon>
    </lineage>
</organism>
<protein>
    <submittedName>
        <fullName evidence="2">ATPase</fullName>
    </submittedName>
</protein>
<dbReference type="Proteomes" id="UP000191980">
    <property type="component" value="Unassembled WGS sequence"/>
</dbReference>
<dbReference type="InterPro" id="IPR008533">
    <property type="entry name" value="DUF815"/>
</dbReference>
<dbReference type="OrthoDB" id="9812140at2"/>
<evidence type="ECO:0000259" key="1">
    <source>
        <dbReference type="SMART" id="SM00382"/>
    </source>
</evidence>
<dbReference type="InterPro" id="IPR003593">
    <property type="entry name" value="AAA+_ATPase"/>
</dbReference>
<feature type="domain" description="AAA+ ATPase" evidence="1">
    <location>
        <begin position="60"/>
        <end position="187"/>
    </location>
</feature>
<dbReference type="PANTHER" id="PTHR42935">
    <property type="entry name" value="SLR0930 PROTEIN"/>
    <property type="match status" value="1"/>
</dbReference>
<dbReference type="Gene3D" id="3.40.50.300">
    <property type="entry name" value="P-loop containing nucleotide triphosphate hydrolases"/>
    <property type="match status" value="1"/>
</dbReference>
<dbReference type="SMART" id="SM00382">
    <property type="entry name" value="AAA"/>
    <property type="match status" value="1"/>
</dbReference>
<dbReference type="Pfam" id="PF05673">
    <property type="entry name" value="DUF815"/>
    <property type="match status" value="1"/>
</dbReference>
<dbReference type="RefSeq" id="WP_080523815.1">
    <property type="nucleotide sequence ID" value="NZ_LPUF01000003.1"/>
</dbReference>
<keyword evidence="3" id="KW-1185">Reference proteome</keyword>
<dbReference type="PANTHER" id="PTHR42935:SF1">
    <property type="entry name" value="SLR0930 PROTEIN"/>
    <property type="match status" value="1"/>
</dbReference>
<name>A0A1V8M1Z0_9GAMM</name>